<evidence type="ECO:0000313" key="1">
    <source>
        <dbReference type="EMBL" id="EKN12069.1"/>
    </source>
</evidence>
<organism evidence="1 2">
    <name type="scientific">Parabacteroides merdae CL03T12C32</name>
    <dbReference type="NCBI Taxonomy" id="999420"/>
    <lineage>
        <taxon>Bacteria</taxon>
        <taxon>Pseudomonadati</taxon>
        <taxon>Bacteroidota</taxon>
        <taxon>Bacteroidia</taxon>
        <taxon>Bacteroidales</taxon>
        <taxon>Tannerellaceae</taxon>
        <taxon>Parabacteroides</taxon>
    </lineage>
</organism>
<dbReference type="PATRIC" id="fig|999420.3.peg.2249"/>
<dbReference type="InterPro" id="IPR029044">
    <property type="entry name" value="Nucleotide-diphossugar_trans"/>
</dbReference>
<evidence type="ECO:0000313" key="2">
    <source>
        <dbReference type="Proteomes" id="UP000006271"/>
    </source>
</evidence>
<dbReference type="CDD" id="cd00761">
    <property type="entry name" value="Glyco_tranf_GTA_type"/>
    <property type="match status" value="1"/>
</dbReference>
<name>K5Z8W7_9BACT</name>
<dbReference type="Gene3D" id="3.90.550.10">
    <property type="entry name" value="Spore Coat Polysaccharide Biosynthesis Protein SpsA, Chain A"/>
    <property type="match status" value="1"/>
</dbReference>
<sequence length="313" mass="36920">MECAPIIISVYDRLDHLKKCIKSLQQNELARYSDLFVISDAAYKQEHVSQINEVRTYIKSISGFKRVYPVFREVNLGGHKSVLTAFHDVLQIYDSFISLEDDIVVSSDFLQYMNEALVFYKDEKRIFSICGFKAPFLLPKGYGEDVYFYPCNSPWGIGTWKDRWESVNHDYFDRYSELKKDPKKYKAFTSIGFYIKGILQADSRKEIVAGDLRIYYHMFQHNMCSVFPVVSKTQNWGFDGTGEHCGNKNVWWAKPELDARNQPTKFIPFNGYNEELLQNHRKFQDRINGGQIAKWLKYTWVHRLWKKFKKVLI</sequence>
<proteinExistence type="predicted"/>
<dbReference type="Proteomes" id="UP000006271">
    <property type="component" value="Unassembled WGS sequence"/>
</dbReference>
<dbReference type="RefSeq" id="WP_005645537.1">
    <property type="nucleotide sequence ID" value="NZ_JH976453.1"/>
</dbReference>
<dbReference type="HOGENOM" id="CLU_054735_1_0_10"/>
<reference evidence="1 2" key="1">
    <citation type="submission" date="2012-02" db="EMBL/GenBank/DDBJ databases">
        <title>The Genome Sequence of Parabacteroides merdae CL03T12C32.</title>
        <authorList>
            <consortium name="The Broad Institute Genome Sequencing Platform"/>
            <person name="Earl A."/>
            <person name="Ward D."/>
            <person name="Feldgarden M."/>
            <person name="Gevers D."/>
            <person name="Zitomersky N.L."/>
            <person name="Coyne M.J."/>
            <person name="Comstock L.E."/>
            <person name="Young S.K."/>
            <person name="Zeng Q."/>
            <person name="Gargeya S."/>
            <person name="Fitzgerald M."/>
            <person name="Haas B."/>
            <person name="Abouelleil A."/>
            <person name="Alvarado L."/>
            <person name="Arachchi H.M."/>
            <person name="Berlin A."/>
            <person name="Chapman S.B."/>
            <person name="Gearin G."/>
            <person name="Goldberg J."/>
            <person name="Griggs A."/>
            <person name="Gujja S."/>
            <person name="Hansen M."/>
            <person name="Heiman D."/>
            <person name="Howarth C."/>
            <person name="Larimer J."/>
            <person name="Lui A."/>
            <person name="MacDonald P.J.P."/>
            <person name="McCowen C."/>
            <person name="Montmayeur A."/>
            <person name="Murphy C."/>
            <person name="Neiman D."/>
            <person name="Pearson M."/>
            <person name="Priest M."/>
            <person name="Roberts A."/>
            <person name="Saif S."/>
            <person name="Shea T."/>
            <person name="Sisk P."/>
            <person name="Stolte C."/>
            <person name="Sykes S."/>
            <person name="Wortman J."/>
            <person name="Nusbaum C."/>
            <person name="Birren B."/>
        </authorList>
    </citation>
    <scope>NUCLEOTIDE SEQUENCE [LARGE SCALE GENOMIC DNA]</scope>
    <source>
        <strain evidence="1 2">CL03T12C32</strain>
    </source>
</reference>
<comment type="caution">
    <text evidence="1">The sequence shown here is derived from an EMBL/GenBank/DDBJ whole genome shotgun (WGS) entry which is preliminary data.</text>
</comment>
<dbReference type="AlphaFoldDB" id="K5Z8W7"/>
<gene>
    <name evidence="1" type="ORF">HMPREF1060_02184</name>
</gene>
<protein>
    <recommendedName>
        <fullName evidence="3">Glycosyltransferase 2-like domain-containing protein</fullName>
    </recommendedName>
</protein>
<evidence type="ECO:0008006" key="3">
    <source>
        <dbReference type="Google" id="ProtNLM"/>
    </source>
</evidence>
<dbReference type="SUPFAM" id="SSF53448">
    <property type="entry name" value="Nucleotide-diphospho-sugar transferases"/>
    <property type="match status" value="1"/>
</dbReference>
<accession>K5Z8W7</accession>
<dbReference type="EMBL" id="AGZQ01000011">
    <property type="protein sequence ID" value="EKN12069.1"/>
    <property type="molecule type" value="Genomic_DNA"/>
</dbReference>